<dbReference type="SUPFAM" id="SSF81345">
    <property type="entry name" value="ABC transporter involved in vitamin B12 uptake, BtuC"/>
    <property type="match status" value="1"/>
</dbReference>
<keyword evidence="7 8" id="KW-0472">Membrane</keyword>
<comment type="subcellular location">
    <subcellularLocation>
        <location evidence="1">Cell membrane</location>
        <topology evidence="1">Multi-pass membrane protein</topology>
    </subcellularLocation>
</comment>
<evidence type="ECO:0000313" key="9">
    <source>
        <dbReference type="EMBL" id="MBB3153113.1"/>
    </source>
</evidence>
<keyword evidence="4" id="KW-1003">Cell membrane</keyword>
<evidence type="ECO:0000313" key="10">
    <source>
        <dbReference type="Proteomes" id="UP000518605"/>
    </source>
</evidence>
<feature type="transmembrane region" description="Helical" evidence="8">
    <location>
        <begin position="246"/>
        <end position="273"/>
    </location>
</feature>
<comment type="caution">
    <text evidence="9">The sequence shown here is derived from an EMBL/GenBank/DDBJ whole genome shotgun (WGS) entry which is preliminary data.</text>
</comment>
<evidence type="ECO:0000256" key="7">
    <source>
        <dbReference type="ARBA" id="ARBA00023136"/>
    </source>
</evidence>
<feature type="transmembrane region" description="Helical" evidence="8">
    <location>
        <begin position="96"/>
        <end position="115"/>
    </location>
</feature>
<evidence type="ECO:0000256" key="1">
    <source>
        <dbReference type="ARBA" id="ARBA00004651"/>
    </source>
</evidence>
<dbReference type="GO" id="GO:0005886">
    <property type="term" value="C:plasma membrane"/>
    <property type="evidence" value="ECO:0007669"/>
    <property type="project" value="UniProtKB-SubCell"/>
</dbReference>
<keyword evidence="10" id="KW-1185">Reference proteome</keyword>
<feature type="transmembrane region" description="Helical" evidence="8">
    <location>
        <begin position="285"/>
        <end position="303"/>
    </location>
</feature>
<feature type="transmembrane region" description="Helical" evidence="8">
    <location>
        <begin position="315"/>
        <end position="335"/>
    </location>
</feature>
<dbReference type="FunFam" id="1.10.3470.10:FF:000001">
    <property type="entry name" value="Vitamin B12 ABC transporter permease BtuC"/>
    <property type="match status" value="1"/>
</dbReference>
<dbReference type="PANTHER" id="PTHR30472:SF64">
    <property type="entry name" value="IRON(3+)-HYDROXAMATE IMPORT SYSTEM PERMEASE PROTEIN FHUG"/>
    <property type="match status" value="1"/>
</dbReference>
<dbReference type="CDD" id="cd06550">
    <property type="entry name" value="TM_ABC_iron-siderophores_like"/>
    <property type="match status" value="1"/>
</dbReference>
<organism evidence="9 10">
    <name type="scientific">Paenibacillus endophyticus</name>
    <dbReference type="NCBI Taxonomy" id="1294268"/>
    <lineage>
        <taxon>Bacteria</taxon>
        <taxon>Bacillati</taxon>
        <taxon>Bacillota</taxon>
        <taxon>Bacilli</taxon>
        <taxon>Bacillales</taxon>
        <taxon>Paenibacillaceae</taxon>
        <taxon>Paenibacillus</taxon>
    </lineage>
</organism>
<dbReference type="RefSeq" id="WP_183564057.1">
    <property type="nucleotide sequence ID" value="NZ_CBCSLB010000015.1"/>
</dbReference>
<feature type="transmembrane region" description="Helical" evidence="8">
    <location>
        <begin position="12"/>
        <end position="31"/>
    </location>
</feature>
<dbReference type="PANTHER" id="PTHR30472">
    <property type="entry name" value="FERRIC ENTEROBACTIN TRANSPORT SYSTEM PERMEASE PROTEIN"/>
    <property type="match status" value="1"/>
</dbReference>
<feature type="transmembrane region" description="Helical" evidence="8">
    <location>
        <begin position="122"/>
        <end position="145"/>
    </location>
</feature>
<evidence type="ECO:0000256" key="5">
    <source>
        <dbReference type="ARBA" id="ARBA00022692"/>
    </source>
</evidence>
<dbReference type="AlphaFoldDB" id="A0A7W5GB87"/>
<dbReference type="GO" id="GO:0033214">
    <property type="term" value="P:siderophore-iron import into cell"/>
    <property type="evidence" value="ECO:0007669"/>
    <property type="project" value="TreeGrafter"/>
</dbReference>
<sequence length="345" mass="36482">MASVEQKRTAKAIVVAIVLLAAAAAVVIVSLNTGTIRLSTEAIWRTLLGGGTADEKLILFEYRLPRIVVTVLAGIGLGISGAVLQGVSRNSLADPGILGIHAGAALGLIVYVSFFRNMEGPAALLIPLFTFAGGILIAVLIFMLAFDRFKGLIPIRLLLVGIAVEAGVSAFTLFLSLRLDEDTYAFAARWLAGSVWGREWVNVLALLPWIALFVPLIYMRSRSLDLFALGDETAMGVGSPVGRSRLLLTIFAVALACASVSMAGGIGFIGLIAPHIARRLAGPQHRHFLPIAGLIGLVILVVADTVGRSLFQPNAIPAGVVVAAIGGPYFLYLLLQSKPNSRRNR</sequence>
<comment type="similarity">
    <text evidence="2">Belongs to the binding-protein-dependent transport system permease family. FecCD subfamily.</text>
</comment>
<name>A0A7W5GB87_9BACL</name>
<keyword evidence="5 8" id="KW-0812">Transmembrane</keyword>
<feature type="transmembrane region" description="Helical" evidence="8">
    <location>
        <begin position="64"/>
        <end position="84"/>
    </location>
</feature>
<dbReference type="Proteomes" id="UP000518605">
    <property type="component" value="Unassembled WGS sequence"/>
</dbReference>
<evidence type="ECO:0000256" key="2">
    <source>
        <dbReference type="ARBA" id="ARBA00007935"/>
    </source>
</evidence>
<feature type="transmembrane region" description="Helical" evidence="8">
    <location>
        <begin position="200"/>
        <end position="219"/>
    </location>
</feature>
<accession>A0A7W5GB87</accession>
<gene>
    <name evidence="9" type="ORF">FHS16_003172</name>
</gene>
<dbReference type="Pfam" id="PF01032">
    <property type="entry name" value="FecCD"/>
    <property type="match status" value="1"/>
</dbReference>
<dbReference type="GO" id="GO:0022857">
    <property type="term" value="F:transmembrane transporter activity"/>
    <property type="evidence" value="ECO:0007669"/>
    <property type="project" value="InterPro"/>
</dbReference>
<evidence type="ECO:0000256" key="3">
    <source>
        <dbReference type="ARBA" id="ARBA00022448"/>
    </source>
</evidence>
<proteinExistence type="inferred from homology"/>
<dbReference type="InterPro" id="IPR037294">
    <property type="entry name" value="ABC_BtuC-like"/>
</dbReference>
<evidence type="ECO:0000256" key="8">
    <source>
        <dbReference type="SAM" id="Phobius"/>
    </source>
</evidence>
<evidence type="ECO:0000256" key="6">
    <source>
        <dbReference type="ARBA" id="ARBA00022989"/>
    </source>
</evidence>
<dbReference type="Gene3D" id="1.10.3470.10">
    <property type="entry name" value="ABC transporter involved in vitamin B12 uptake, BtuC"/>
    <property type="match status" value="1"/>
</dbReference>
<protein>
    <submittedName>
        <fullName evidence="9">Iron complex transport system permease protein</fullName>
    </submittedName>
</protein>
<keyword evidence="3" id="KW-0813">Transport</keyword>
<reference evidence="9 10" key="1">
    <citation type="submission" date="2020-08" db="EMBL/GenBank/DDBJ databases">
        <title>Genomic Encyclopedia of Type Strains, Phase III (KMG-III): the genomes of soil and plant-associated and newly described type strains.</title>
        <authorList>
            <person name="Whitman W."/>
        </authorList>
    </citation>
    <scope>NUCLEOTIDE SEQUENCE [LARGE SCALE GENOMIC DNA]</scope>
    <source>
        <strain evidence="9 10">CECT 8234</strain>
    </source>
</reference>
<keyword evidence="6 8" id="KW-1133">Transmembrane helix</keyword>
<feature type="transmembrane region" description="Helical" evidence="8">
    <location>
        <begin position="157"/>
        <end position="179"/>
    </location>
</feature>
<dbReference type="InterPro" id="IPR000522">
    <property type="entry name" value="ABC_transptr_permease_BtuC"/>
</dbReference>
<evidence type="ECO:0000256" key="4">
    <source>
        <dbReference type="ARBA" id="ARBA00022475"/>
    </source>
</evidence>
<dbReference type="EMBL" id="JACHXW010000008">
    <property type="protein sequence ID" value="MBB3153113.1"/>
    <property type="molecule type" value="Genomic_DNA"/>
</dbReference>